<organism evidence="1 2">
    <name type="scientific">Micromonospora qiuiae</name>
    <dbReference type="NCBI Taxonomy" id="502268"/>
    <lineage>
        <taxon>Bacteria</taxon>
        <taxon>Bacillati</taxon>
        <taxon>Actinomycetota</taxon>
        <taxon>Actinomycetes</taxon>
        <taxon>Micromonosporales</taxon>
        <taxon>Micromonosporaceae</taxon>
        <taxon>Micromonospora</taxon>
    </lineage>
</organism>
<sequence>MAGCLLELLGESPDAAAVPDGMAVRLGVPAGRVWRALEELADAYLLHQDESGRYWLPALVRDYAAELAAMRSAAPEAGWRADSVAA</sequence>
<keyword evidence="2" id="KW-1185">Reference proteome</keyword>
<dbReference type="EMBL" id="BOPC01000030">
    <property type="protein sequence ID" value="GIJ27248.1"/>
    <property type="molecule type" value="Genomic_DNA"/>
</dbReference>
<name>A0ABQ4JAP2_9ACTN</name>
<comment type="caution">
    <text evidence="1">The sequence shown here is derived from an EMBL/GenBank/DDBJ whole genome shotgun (WGS) entry which is preliminary data.</text>
</comment>
<proteinExistence type="predicted"/>
<reference evidence="1 2" key="1">
    <citation type="submission" date="2021-01" db="EMBL/GenBank/DDBJ databases">
        <title>Whole genome shotgun sequence of Verrucosispora qiuiae NBRC 106684.</title>
        <authorList>
            <person name="Komaki H."/>
            <person name="Tamura T."/>
        </authorList>
    </citation>
    <scope>NUCLEOTIDE SEQUENCE [LARGE SCALE GENOMIC DNA]</scope>
    <source>
        <strain evidence="1 2">NBRC 106684</strain>
    </source>
</reference>
<protein>
    <recommendedName>
        <fullName evidence="3">HTH iclR-type domain-containing protein</fullName>
    </recommendedName>
</protein>
<dbReference type="InterPro" id="IPR036388">
    <property type="entry name" value="WH-like_DNA-bd_sf"/>
</dbReference>
<dbReference type="Proteomes" id="UP000653076">
    <property type="component" value="Unassembled WGS sequence"/>
</dbReference>
<evidence type="ECO:0000313" key="1">
    <source>
        <dbReference type="EMBL" id="GIJ27248.1"/>
    </source>
</evidence>
<evidence type="ECO:0008006" key="3">
    <source>
        <dbReference type="Google" id="ProtNLM"/>
    </source>
</evidence>
<evidence type="ECO:0000313" key="2">
    <source>
        <dbReference type="Proteomes" id="UP000653076"/>
    </source>
</evidence>
<gene>
    <name evidence="1" type="ORF">Vqi01_24100</name>
</gene>
<dbReference type="Gene3D" id="1.10.10.10">
    <property type="entry name" value="Winged helix-like DNA-binding domain superfamily/Winged helix DNA-binding domain"/>
    <property type="match status" value="1"/>
</dbReference>
<accession>A0ABQ4JAP2</accession>